<keyword evidence="3" id="KW-1185">Reference proteome</keyword>
<keyword evidence="1" id="KW-0472">Membrane</keyword>
<keyword evidence="1" id="KW-0812">Transmembrane</keyword>
<dbReference type="RefSeq" id="WP_159668280.1">
    <property type="nucleotide sequence ID" value="NZ_JACMHY010000001.1"/>
</dbReference>
<dbReference type="OrthoDB" id="3528632at2"/>
<sequence length="201" mass="21679">MERTEPPGHYDIPPPPPVPPQAARGIDLRVDKRLLWVDGAAYPLRNITRVYTFTLTPRRKDAALLFLKRLGIILSVAFALTILGGVTGLASQDMAGTIITLVWLGSAAAIVFSVVELVSVLGAPTQYVLAVETSGPSIAMVTSPQPQYLDQLVGTIVHAIEHPDTQFQVRVDRLLVNPRNYYFGDNVNMYGGTGNVGVASA</sequence>
<evidence type="ECO:0000313" key="3">
    <source>
        <dbReference type="Proteomes" id="UP000517694"/>
    </source>
</evidence>
<feature type="transmembrane region" description="Helical" evidence="1">
    <location>
        <begin position="98"/>
        <end position="121"/>
    </location>
</feature>
<proteinExistence type="predicted"/>
<reference evidence="2 3" key="1">
    <citation type="submission" date="2020-08" db="EMBL/GenBank/DDBJ databases">
        <title>Whole-Genome Sequence of French Clinical Streptomyces mexicanus Strain Q0842.</title>
        <authorList>
            <person name="Boxberger M."/>
            <person name="La Scola B."/>
        </authorList>
    </citation>
    <scope>NUCLEOTIDE SEQUENCE [LARGE SCALE GENOMIC DNA]</scope>
    <source>
        <strain evidence="2 3">Marseille-Q0842</strain>
    </source>
</reference>
<name>A0A7X1HVJ0_9ACTN</name>
<dbReference type="EMBL" id="JACMHY010000001">
    <property type="protein sequence ID" value="MBC2863955.1"/>
    <property type="molecule type" value="Genomic_DNA"/>
</dbReference>
<keyword evidence="1" id="KW-1133">Transmembrane helix</keyword>
<dbReference type="Proteomes" id="UP000517694">
    <property type="component" value="Unassembled WGS sequence"/>
</dbReference>
<evidence type="ECO:0000313" key="2">
    <source>
        <dbReference type="EMBL" id="MBC2863955.1"/>
    </source>
</evidence>
<comment type="caution">
    <text evidence="2">The sequence shown here is derived from an EMBL/GenBank/DDBJ whole genome shotgun (WGS) entry which is preliminary data.</text>
</comment>
<organism evidence="2 3">
    <name type="scientific">Streptomyces mexicanus</name>
    <dbReference type="NCBI Taxonomy" id="178566"/>
    <lineage>
        <taxon>Bacteria</taxon>
        <taxon>Bacillati</taxon>
        <taxon>Actinomycetota</taxon>
        <taxon>Actinomycetes</taxon>
        <taxon>Kitasatosporales</taxon>
        <taxon>Streptomycetaceae</taxon>
        <taxon>Streptomyces</taxon>
    </lineage>
</organism>
<accession>A0A7X1HVJ0</accession>
<dbReference type="InterPro" id="IPR045629">
    <property type="entry name" value="DUF6232"/>
</dbReference>
<feature type="transmembrane region" description="Helical" evidence="1">
    <location>
        <begin position="66"/>
        <end position="86"/>
    </location>
</feature>
<evidence type="ECO:0000256" key="1">
    <source>
        <dbReference type="SAM" id="Phobius"/>
    </source>
</evidence>
<dbReference type="AlphaFoldDB" id="A0A7X1HVJ0"/>
<protein>
    <submittedName>
        <fullName evidence="2">Uncharacterized protein</fullName>
    </submittedName>
</protein>
<gene>
    <name evidence="2" type="ORF">H1R13_02800</name>
</gene>
<dbReference type="Pfam" id="PF19744">
    <property type="entry name" value="DUF6232"/>
    <property type="match status" value="1"/>
</dbReference>